<dbReference type="EMBL" id="CM043015">
    <property type="protein sequence ID" value="KAI4471505.1"/>
    <property type="molecule type" value="Genomic_DNA"/>
</dbReference>
<comment type="caution">
    <text evidence="1">The sequence shown here is derived from an EMBL/GenBank/DDBJ whole genome shotgun (WGS) entry which is preliminary data.</text>
</comment>
<organism evidence="1 2">
    <name type="scientific">Holotrichia oblita</name>
    <name type="common">Chafer beetle</name>
    <dbReference type="NCBI Taxonomy" id="644536"/>
    <lineage>
        <taxon>Eukaryota</taxon>
        <taxon>Metazoa</taxon>
        <taxon>Ecdysozoa</taxon>
        <taxon>Arthropoda</taxon>
        <taxon>Hexapoda</taxon>
        <taxon>Insecta</taxon>
        <taxon>Pterygota</taxon>
        <taxon>Neoptera</taxon>
        <taxon>Endopterygota</taxon>
        <taxon>Coleoptera</taxon>
        <taxon>Polyphaga</taxon>
        <taxon>Scarabaeiformia</taxon>
        <taxon>Scarabaeidae</taxon>
        <taxon>Melolonthinae</taxon>
        <taxon>Holotrichia</taxon>
    </lineage>
</organism>
<reference evidence="1" key="1">
    <citation type="submission" date="2022-04" db="EMBL/GenBank/DDBJ databases">
        <title>Chromosome-scale genome assembly of Holotrichia oblita Faldermann.</title>
        <authorList>
            <person name="Rongchong L."/>
        </authorList>
    </citation>
    <scope>NUCLEOTIDE SEQUENCE</scope>
    <source>
        <strain evidence="1">81SQS9</strain>
    </source>
</reference>
<sequence>MQQFYENYPDVVVPYKVFSKHRDRIIERFEGKHCICERKSTGRPTVLTEDTVDDIRQWIEANPKKSIRKLAAQSGKMHFLLLRTSIVHFYNFRLIYLHMHPYRVTVTQQSLPINIPHRIQYCQWFNENLHNHIFDLAFMLDGAWFHLSGYINSQNYKTKPS</sequence>
<name>A0ACB9TY25_HOLOL</name>
<gene>
    <name evidence="1" type="ORF">MML48_1g11817</name>
</gene>
<evidence type="ECO:0000313" key="2">
    <source>
        <dbReference type="Proteomes" id="UP001056778"/>
    </source>
</evidence>
<dbReference type="Proteomes" id="UP001056778">
    <property type="component" value="Chromosome 1"/>
</dbReference>
<accession>A0ACB9TY25</accession>
<protein>
    <submittedName>
        <fullName evidence="1">Uncharacterized protein</fullName>
    </submittedName>
</protein>
<evidence type="ECO:0000313" key="1">
    <source>
        <dbReference type="EMBL" id="KAI4471505.1"/>
    </source>
</evidence>
<proteinExistence type="predicted"/>
<keyword evidence="2" id="KW-1185">Reference proteome</keyword>